<proteinExistence type="predicted"/>
<organism evidence="1 2">
    <name type="scientific">Portunus trituberculatus</name>
    <name type="common">Swimming crab</name>
    <name type="synonym">Neptunus trituberculatus</name>
    <dbReference type="NCBI Taxonomy" id="210409"/>
    <lineage>
        <taxon>Eukaryota</taxon>
        <taxon>Metazoa</taxon>
        <taxon>Ecdysozoa</taxon>
        <taxon>Arthropoda</taxon>
        <taxon>Crustacea</taxon>
        <taxon>Multicrustacea</taxon>
        <taxon>Malacostraca</taxon>
        <taxon>Eumalacostraca</taxon>
        <taxon>Eucarida</taxon>
        <taxon>Decapoda</taxon>
        <taxon>Pleocyemata</taxon>
        <taxon>Brachyura</taxon>
        <taxon>Eubrachyura</taxon>
        <taxon>Portunoidea</taxon>
        <taxon>Portunidae</taxon>
        <taxon>Portuninae</taxon>
        <taxon>Portunus</taxon>
    </lineage>
</organism>
<gene>
    <name evidence="1" type="ORF">E2C01_102235</name>
</gene>
<dbReference type="EMBL" id="VSRR010151145">
    <property type="protein sequence ID" value="MPD06421.1"/>
    <property type="molecule type" value="Genomic_DNA"/>
</dbReference>
<name>A0A5B7KC07_PORTR</name>
<keyword evidence="2" id="KW-1185">Reference proteome</keyword>
<dbReference type="Proteomes" id="UP000324222">
    <property type="component" value="Unassembled WGS sequence"/>
</dbReference>
<comment type="caution">
    <text evidence="1">The sequence shown here is derived from an EMBL/GenBank/DDBJ whole genome shotgun (WGS) entry which is preliminary data.</text>
</comment>
<sequence length="104" mass="11339">MASTGASGCGGTEVTGGASGRLVRLFHIYLELLIFKRFDEVVACEHRDQALWCPGISAPHQRLQVLCQPREWLPLAPGPLLKLSPIHLSRAGRETITGFESVES</sequence>
<accession>A0A5B7KC07</accession>
<reference evidence="1 2" key="1">
    <citation type="submission" date="2019-05" db="EMBL/GenBank/DDBJ databases">
        <title>Another draft genome of Portunus trituberculatus and its Hox gene families provides insights of decapod evolution.</title>
        <authorList>
            <person name="Jeong J.-H."/>
            <person name="Song I."/>
            <person name="Kim S."/>
            <person name="Choi T."/>
            <person name="Kim D."/>
            <person name="Ryu S."/>
            <person name="Kim W."/>
        </authorList>
    </citation>
    <scope>NUCLEOTIDE SEQUENCE [LARGE SCALE GENOMIC DNA]</scope>
    <source>
        <tissue evidence="1">Muscle</tissue>
    </source>
</reference>
<evidence type="ECO:0000313" key="2">
    <source>
        <dbReference type="Proteomes" id="UP000324222"/>
    </source>
</evidence>
<evidence type="ECO:0000313" key="1">
    <source>
        <dbReference type="EMBL" id="MPD06421.1"/>
    </source>
</evidence>
<dbReference type="AlphaFoldDB" id="A0A5B7KC07"/>
<protein>
    <submittedName>
        <fullName evidence="1">Uncharacterized protein</fullName>
    </submittedName>
</protein>